<protein>
    <recommendedName>
        <fullName evidence="6">RagB/SusD domain-containing protein</fullName>
    </recommendedName>
</protein>
<evidence type="ECO:0000313" key="7">
    <source>
        <dbReference type="EMBL" id="KDR51636.1"/>
    </source>
</evidence>
<dbReference type="HOGENOM" id="CLU_015553_3_5_10"/>
<evidence type="ECO:0000256" key="2">
    <source>
        <dbReference type="ARBA" id="ARBA00006275"/>
    </source>
</evidence>
<keyword evidence="5" id="KW-0998">Cell outer membrane</keyword>
<dbReference type="Proteomes" id="UP000027442">
    <property type="component" value="Unassembled WGS sequence"/>
</dbReference>
<dbReference type="InterPro" id="IPR012944">
    <property type="entry name" value="SusD_RagB_dom"/>
</dbReference>
<sequence length="538" mass="61353">MKGITYMAMAITMVVALTGCNDWLDVPVEGKSTSKELFEKGEGYRSVLHGLYINMAEDVLYGKNLQCGLVDFFSNQYNIDARPEDLSNPALIAAGKRDYLNKDLRPQIDQMWMAAYKCIGAANDLIQKVKDEDAGKFAKGEMEKNMILGEAKAIRAYLHLDMLRLFAPAPKDDDGGAYIPYVRDFPNILATHIKTSEALNAVITDLEEARELVKPYDISTYGSGASISGNARFYNQFEYGTSIYTNREELDEFFAGRGYRFSYWAVTAALARAYQYKGAYDDSFYDKAKQCAEEILNCEISSENKQKYYPFKEEDFGGFFYAERAEDARGVRMVSNLIMGVYRDNVKLGLITNMLAQYPRRKGVIAQDQLFIVNTEGQDIFKTVDNIDESANDIRCTRLLYVPDGAYKTNLSVKWYVKENNLDERDKTLSIFPLLRTSEMRYIVAETEARRNNFAAAYEIINAMRERRGLTGHPLAVKNTFGDFQKDFVREAQREWISEGQLFYLYKRLGADVKRDDKTVKPFTKAETILPTSVDENL</sequence>
<dbReference type="Gene3D" id="1.25.40.390">
    <property type="match status" value="1"/>
</dbReference>
<dbReference type="Pfam" id="PF07980">
    <property type="entry name" value="SusD_RagB"/>
    <property type="match status" value="1"/>
</dbReference>
<reference evidence="7 8" key="1">
    <citation type="submission" date="2013-08" db="EMBL/GenBank/DDBJ databases">
        <authorList>
            <person name="Weinstock G."/>
            <person name="Sodergren E."/>
            <person name="Wylie T."/>
            <person name="Fulton L."/>
            <person name="Fulton R."/>
            <person name="Fronick C."/>
            <person name="O'Laughlin M."/>
            <person name="Godfrey J."/>
            <person name="Miner T."/>
            <person name="Herter B."/>
            <person name="Appelbaum E."/>
            <person name="Cordes M."/>
            <person name="Lek S."/>
            <person name="Wollam A."/>
            <person name="Pepin K.H."/>
            <person name="Palsikar V.B."/>
            <person name="Mitreva M."/>
            <person name="Wilson R.K."/>
        </authorList>
    </citation>
    <scope>NUCLEOTIDE SEQUENCE [LARGE SCALE GENOMIC DNA]</scope>
    <source>
        <strain evidence="7 8">ATCC 15930</strain>
    </source>
</reference>
<dbReference type="SUPFAM" id="SSF48452">
    <property type="entry name" value="TPR-like"/>
    <property type="match status" value="1"/>
</dbReference>
<dbReference type="EMBL" id="JNGW01000098">
    <property type="protein sequence ID" value="KDR51636.1"/>
    <property type="molecule type" value="Genomic_DNA"/>
</dbReference>
<proteinExistence type="inferred from homology"/>
<name>A0A069QP90_HOYLO</name>
<dbReference type="AlphaFoldDB" id="A0A069QP90"/>
<dbReference type="eggNOG" id="ENOG502Z80U">
    <property type="taxonomic scope" value="Bacteria"/>
</dbReference>
<gene>
    <name evidence="7" type="ORF">HMPREF1991_02358</name>
</gene>
<dbReference type="PATRIC" id="fig|1122985.7.peg.2444"/>
<feature type="domain" description="RagB/SusD" evidence="6">
    <location>
        <begin position="414"/>
        <end position="509"/>
    </location>
</feature>
<accession>A0A069QP90</accession>
<evidence type="ECO:0000256" key="1">
    <source>
        <dbReference type="ARBA" id="ARBA00004442"/>
    </source>
</evidence>
<comment type="caution">
    <text evidence="7">The sequence shown here is derived from an EMBL/GenBank/DDBJ whole genome shotgun (WGS) entry which is preliminary data.</text>
</comment>
<dbReference type="RefSeq" id="WP_018966705.1">
    <property type="nucleotide sequence ID" value="NZ_KB899211.1"/>
</dbReference>
<evidence type="ECO:0000259" key="6">
    <source>
        <dbReference type="Pfam" id="PF07980"/>
    </source>
</evidence>
<evidence type="ECO:0000256" key="5">
    <source>
        <dbReference type="ARBA" id="ARBA00023237"/>
    </source>
</evidence>
<dbReference type="PROSITE" id="PS51257">
    <property type="entry name" value="PROKAR_LIPOPROTEIN"/>
    <property type="match status" value="1"/>
</dbReference>
<keyword evidence="3" id="KW-0732">Signal</keyword>
<evidence type="ECO:0000256" key="4">
    <source>
        <dbReference type="ARBA" id="ARBA00023136"/>
    </source>
</evidence>
<dbReference type="Gene3D" id="1.25.40.900">
    <property type="match status" value="1"/>
</dbReference>
<evidence type="ECO:0000313" key="8">
    <source>
        <dbReference type="Proteomes" id="UP000027442"/>
    </source>
</evidence>
<comment type="subcellular location">
    <subcellularLocation>
        <location evidence="1">Cell outer membrane</location>
    </subcellularLocation>
</comment>
<keyword evidence="8" id="KW-1185">Reference proteome</keyword>
<dbReference type="InterPro" id="IPR011990">
    <property type="entry name" value="TPR-like_helical_dom_sf"/>
</dbReference>
<dbReference type="GO" id="GO:0009279">
    <property type="term" value="C:cell outer membrane"/>
    <property type="evidence" value="ECO:0007669"/>
    <property type="project" value="UniProtKB-SubCell"/>
</dbReference>
<organism evidence="7 8">
    <name type="scientific">Hoylesella loescheii DSM 19665 = JCM 12249 = ATCC 15930</name>
    <dbReference type="NCBI Taxonomy" id="1122985"/>
    <lineage>
        <taxon>Bacteria</taxon>
        <taxon>Pseudomonadati</taxon>
        <taxon>Bacteroidota</taxon>
        <taxon>Bacteroidia</taxon>
        <taxon>Bacteroidales</taxon>
        <taxon>Prevotellaceae</taxon>
        <taxon>Hoylesella</taxon>
    </lineage>
</organism>
<comment type="similarity">
    <text evidence="2">Belongs to the SusD family.</text>
</comment>
<evidence type="ECO:0000256" key="3">
    <source>
        <dbReference type="ARBA" id="ARBA00022729"/>
    </source>
</evidence>
<keyword evidence="4" id="KW-0472">Membrane</keyword>